<evidence type="ECO:0000313" key="1">
    <source>
        <dbReference type="EMBL" id="MDT8901174.1"/>
    </source>
</evidence>
<dbReference type="InterPro" id="IPR013320">
    <property type="entry name" value="ConA-like_dom_sf"/>
</dbReference>
<protein>
    <submittedName>
        <fullName evidence="1">Uncharacterized protein</fullName>
    </submittedName>
</protein>
<dbReference type="EMBL" id="JAUOZS010000001">
    <property type="protein sequence ID" value="MDT8901174.1"/>
    <property type="molecule type" value="Genomic_DNA"/>
</dbReference>
<name>A0ABU3NWI9_9FIRM</name>
<dbReference type="Proteomes" id="UP001254848">
    <property type="component" value="Unassembled WGS sequence"/>
</dbReference>
<proteinExistence type="predicted"/>
<organism evidence="1 2">
    <name type="scientific">Anaeroselena agilis</name>
    <dbReference type="NCBI Taxonomy" id="3063788"/>
    <lineage>
        <taxon>Bacteria</taxon>
        <taxon>Bacillati</taxon>
        <taxon>Bacillota</taxon>
        <taxon>Negativicutes</taxon>
        <taxon>Acetonemataceae</taxon>
        <taxon>Anaeroselena</taxon>
    </lineage>
</organism>
<comment type="caution">
    <text evidence="1">The sequence shown here is derived from an EMBL/GenBank/DDBJ whole genome shotgun (WGS) entry which is preliminary data.</text>
</comment>
<accession>A0ABU3NWI9</accession>
<gene>
    <name evidence="1" type="ORF">Q4T40_07985</name>
</gene>
<evidence type="ECO:0000313" key="2">
    <source>
        <dbReference type="Proteomes" id="UP001254848"/>
    </source>
</evidence>
<reference evidence="1 2" key="1">
    <citation type="submission" date="2023-07" db="EMBL/GenBank/DDBJ databases">
        <title>The novel representative of Negativicutes class, Anaeroselena agilis gen. nov. sp. nov.</title>
        <authorList>
            <person name="Prokofeva M.I."/>
            <person name="Elcheninov A.G."/>
            <person name="Klyukina A."/>
            <person name="Kublanov I.V."/>
            <person name="Frolov E.N."/>
            <person name="Podosokorskaya O.A."/>
        </authorList>
    </citation>
    <scope>NUCLEOTIDE SEQUENCE [LARGE SCALE GENOMIC DNA]</scope>
    <source>
        <strain evidence="1 2">4137-cl</strain>
    </source>
</reference>
<dbReference type="RefSeq" id="WP_413779698.1">
    <property type="nucleotide sequence ID" value="NZ_JAUOZS010000001.1"/>
</dbReference>
<keyword evidence="2" id="KW-1185">Reference proteome</keyword>
<sequence>MRPVDYRYNQFTDTSTAVAITGEEHRIPSTSPFTIKLREVPVKADTSTLSMRIFDILTAAITSAGATSITVKNGAWFANGKILTIDSEQLQVTADPSGNTLTVSRGYGGTTATTHVWGAKVYIEDSMEEVAATPNAGQYFPDYYTEADGDSNWSSGEILVDEADAGKTVSVNYTGKGAPIDARSVAISIPDHIVEGLTIEAGSGLVPVVKAGKAWAGNELVEMGEDFPLAVQARRAALVYLGTNGIPNVIKATPPAADAGTVYRWDLSNWDGSSQISSTVGSNNLIPNGGLTREVGWFGDYVIKSNGSTGYLVSANSTDFPTGGSAKEIVCTFIPRSSTAGNHWVWVYGNTQLLGLAFASLKLYLYINASWIDTGYVMELDKKYKVSVQNDNTAVAMLVNGEKVFTTTAAVAVDAGNLYAFRSLGAEFGNLAMDYIEMRNAIRTDAQNAALSNALLLPYRYYADPAKPEFTDIRSIIPASSTSLGRIRTDDTGVIEIRRDYQDGVREGISGGNRSVFLGWQAFSGSVTLSWVNPFGTRKVKARYVFATNTSGQHESPVQSSDSSVSKGVLYVPTVANPLRIFTQASGVVQLASTWQTSGCLGCYVEVEE</sequence>
<dbReference type="SUPFAM" id="SSF49899">
    <property type="entry name" value="Concanavalin A-like lectins/glucanases"/>
    <property type="match status" value="1"/>
</dbReference>